<keyword evidence="17" id="KW-1185">Reference proteome</keyword>
<dbReference type="Gene3D" id="3.30.40.10">
    <property type="entry name" value="Zinc/RING finger domain, C3HC4 (zinc finger)"/>
    <property type="match status" value="1"/>
</dbReference>
<evidence type="ECO:0000256" key="7">
    <source>
        <dbReference type="ARBA" id="ARBA00022737"/>
    </source>
</evidence>
<evidence type="ECO:0000256" key="4">
    <source>
        <dbReference type="ARBA" id="ARBA00012483"/>
    </source>
</evidence>
<evidence type="ECO:0000313" key="16">
    <source>
        <dbReference type="EMBL" id="KAH1113548.1"/>
    </source>
</evidence>
<dbReference type="SUPFAM" id="SSF57850">
    <property type="entry name" value="RING/U-box"/>
    <property type="match status" value="1"/>
</dbReference>
<comment type="pathway">
    <text evidence="2">Protein modification; protein ubiquitination.</text>
</comment>
<protein>
    <recommendedName>
        <fullName evidence="4">RING-type E3 ubiquitin transferase</fullName>
        <ecNumber evidence="4">2.3.2.27</ecNumber>
    </recommendedName>
</protein>
<dbReference type="InterPro" id="IPR032861">
    <property type="entry name" value="TAXi_N"/>
</dbReference>
<dbReference type="InterPro" id="IPR045210">
    <property type="entry name" value="RING-Ubox_PUB"/>
</dbReference>
<keyword evidence="7" id="KW-0677">Repeat</keyword>
<evidence type="ECO:0000256" key="6">
    <source>
        <dbReference type="ARBA" id="ARBA00022679"/>
    </source>
</evidence>
<comment type="caution">
    <text evidence="16">The sequence shown here is derived from an EMBL/GenBank/DDBJ whole genome shotgun (WGS) entry which is preliminary data.</text>
</comment>
<dbReference type="CDD" id="cd05476">
    <property type="entry name" value="pepsin_A_like_plant"/>
    <property type="match status" value="1"/>
</dbReference>
<evidence type="ECO:0000313" key="17">
    <source>
        <dbReference type="Proteomes" id="UP000828251"/>
    </source>
</evidence>
<dbReference type="Pfam" id="PF04564">
    <property type="entry name" value="U-box"/>
    <property type="match status" value="1"/>
</dbReference>
<comment type="catalytic activity">
    <reaction evidence="1">
        <text>S-ubiquitinyl-[E2 ubiquitin-conjugating enzyme]-L-cysteine + [acceptor protein]-L-lysine = [E2 ubiquitin-conjugating enzyme]-L-cysteine + N(6)-ubiquitinyl-[acceptor protein]-L-lysine.</text>
        <dbReference type="EC" id="2.3.2.27"/>
    </reaction>
</comment>
<dbReference type="CDD" id="cd16664">
    <property type="entry name" value="RING-Ubox_PUB"/>
    <property type="match status" value="1"/>
</dbReference>
<proteinExistence type="inferred from homology"/>
<evidence type="ECO:0000256" key="2">
    <source>
        <dbReference type="ARBA" id="ARBA00004906"/>
    </source>
</evidence>
<dbReference type="InterPro" id="IPR033121">
    <property type="entry name" value="PEPTIDASE_A1"/>
</dbReference>
<dbReference type="PROSITE" id="PS50176">
    <property type="entry name" value="ARM_REPEAT"/>
    <property type="match status" value="2"/>
</dbReference>
<evidence type="ECO:0000256" key="9">
    <source>
        <dbReference type="ARBA" id="ARBA00022786"/>
    </source>
</evidence>
<dbReference type="InterPro" id="IPR016024">
    <property type="entry name" value="ARM-type_fold"/>
</dbReference>
<evidence type="ECO:0000256" key="3">
    <source>
        <dbReference type="ARBA" id="ARBA00007447"/>
    </source>
</evidence>
<dbReference type="InterPro" id="IPR003613">
    <property type="entry name" value="Ubox_domain"/>
</dbReference>
<evidence type="ECO:0000259" key="14">
    <source>
        <dbReference type="PROSITE" id="PS51698"/>
    </source>
</evidence>
<dbReference type="Pfam" id="PF00514">
    <property type="entry name" value="Arm"/>
    <property type="match status" value="4"/>
</dbReference>
<dbReference type="InterPro" id="IPR011989">
    <property type="entry name" value="ARM-like"/>
</dbReference>
<dbReference type="GO" id="GO:0006508">
    <property type="term" value="P:proteolysis"/>
    <property type="evidence" value="ECO:0007669"/>
    <property type="project" value="UniProtKB-KW"/>
</dbReference>
<keyword evidence="6" id="KW-0808">Transferase</keyword>
<feature type="compositionally biased region" description="Polar residues" evidence="13">
    <location>
        <begin position="267"/>
        <end position="282"/>
    </location>
</feature>
<evidence type="ECO:0000256" key="11">
    <source>
        <dbReference type="ARBA" id="ARBA00023180"/>
    </source>
</evidence>
<dbReference type="Pfam" id="PF14543">
    <property type="entry name" value="TAXi_N"/>
    <property type="match status" value="1"/>
</dbReference>
<evidence type="ECO:0000256" key="1">
    <source>
        <dbReference type="ARBA" id="ARBA00000900"/>
    </source>
</evidence>
<keyword evidence="8" id="KW-0064">Aspartyl protease</keyword>
<dbReference type="PANTHER" id="PTHR23315:SF7">
    <property type="entry name" value="U-BOX DOMAIN-CONTAINING PROTEIN 4"/>
    <property type="match status" value="1"/>
</dbReference>
<dbReference type="InterPro" id="IPR057314">
    <property type="entry name" value="PUB2-4-like_N"/>
</dbReference>
<dbReference type="SUPFAM" id="SSF48371">
    <property type="entry name" value="ARM repeat"/>
    <property type="match status" value="2"/>
</dbReference>
<dbReference type="Gene3D" id="1.25.10.10">
    <property type="entry name" value="Leucine-rich Repeat Variant"/>
    <property type="match status" value="2"/>
</dbReference>
<evidence type="ECO:0000256" key="10">
    <source>
        <dbReference type="ARBA" id="ARBA00022801"/>
    </source>
</evidence>
<evidence type="ECO:0000256" key="13">
    <source>
        <dbReference type="SAM" id="MobiDB-lite"/>
    </source>
</evidence>
<keyword evidence="9" id="KW-0833">Ubl conjugation pathway</keyword>
<dbReference type="OrthoDB" id="7537227at2759"/>
<dbReference type="PROSITE" id="PS51767">
    <property type="entry name" value="PEPTIDASE_A1"/>
    <property type="match status" value="1"/>
</dbReference>
<dbReference type="GO" id="GO:0004190">
    <property type="term" value="F:aspartic-type endopeptidase activity"/>
    <property type="evidence" value="ECO:0007669"/>
    <property type="project" value="UniProtKB-KW"/>
</dbReference>
<dbReference type="GO" id="GO:0016567">
    <property type="term" value="P:protein ubiquitination"/>
    <property type="evidence" value="ECO:0007669"/>
    <property type="project" value="InterPro"/>
</dbReference>
<keyword evidence="5" id="KW-0645">Protease</keyword>
<dbReference type="InterPro" id="IPR032799">
    <property type="entry name" value="TAXi_C"/>
</dbReference>
<keyword evidence="10" id="KW-0378">Hydrolase</keyword>
<reference evidence="16 17" key="1">
    <citation type="journal article" date="2021" name="Plant Biotechnol. J.">
        <title>Multi-omics assisted identification of the key and species-specific regulatory components of drought-tolerant mechanisms in Gossypium stocksii.</title>
        <authorList>
            <person name="Yu D."/>
            <person name="Ke L."/>
            <person name="Zhang D."/>
            <person name="Wu Y."/>
            <person name="Sun Y."/>
            <person name="Mei J."/>
            <person name="Sun J."/>
            <person name="Sun Y."/>
        </authorList>
    </citation>
    <scope>NUCLEOTIDE SEQUENCE [LARGE SCALE GENOMIC DNA]</scope>
    <source>
        <strain evidence="17">cv. E1</strain>
        <tissue evidence="16">Leaf</tissue>
    </source>
</reference>
<evidence type="ECO:0000256" key="12">
    <source>
        <dbReference type="PROSITE-ProRule" id="PRU00259"/>
    </source>
</evidence>
<organism evidence="16 17">
    <name type="scientific">Gossypium stocksii</name>
    <dbReference type="NCBI Taxonomy" id="47602"/>
    <lineage>
        <taxon>Eukaryota</taxon>
        <taxon>Viridiplantae</taxon>
        <taxon>Streptophyta</taxon>
        <taxon>Embryophyta</taxon>
        <taxon>Tracheophyta</taxon>
        <taxon>Spermatophyta</taxon>
        <taxon>Magnoliopsida</taxon>
        <taxon>eudicotyledons</taxon>
        <taxon>Gunneridae</taxon>
        <taxon>Pentapetalae</taxon>
        <taxon>rosids</taxon>
        <taxon>malvids</taxon>
        <taxon>Malvales</taxon>
        <taxon>Malvaceae</taxon>
        <taxon>Malvoideae</taxon>
        <taxon>Gossypium</taxon>
    </lineage>
</organism>
<sequence>MSSSRGVLGEDILSFGNQSELVPQRAVFGCENEETGDLYSQRADGIMGLGRGDLSVVDQLVEKGVISDSFSLCYGGMDIGGGAMVLGGISAPSDMVFTHSDPVRSPYYNIDLKVIHVAGKQLPLDPSIFDEKHGTVLDSGTTYAYLPEAAFVAFKNAIIKELDSLKQIRGPDPNYIDICFSSGSSNVNVSELSKIFPTVELVFGDQKKLLLSPENYLFRHSKVRGSYCLGIFQNEKDPTTFWETNCSELWERLHRAGGQSPSSSSSGTDNSTVESPTTSAAGGSSRYALSGEIQIGEIRLDMSLSISNSYLKPHINELTDFIAIELEINASQVRLLNFTSEGNSSLVRLAIVPSESSTYISNVIAISIISLLAEHRVKFPVTFGSYKLVQWKVKPNSEQFKLWVLQQQNSLIKRPKGKHSKSQNSKLHSDYMEKSLLETLLRDISSFLNFSSSENINSEPVQKCYQGAEEILKVLKPIILNAIFDSEITSDEVLSKAFEELGVSVEELLQQFERWQPLSSKAYFVLQVESLISEIRNSCLDIFRVLKSSHQHLPYELSSAPLELHLQKIKHVGYEQTSSVIKEAKRDQVGNFGPSSEILLRIAESLSLNSNMEILIETVALEKLKENTAQAKKIAEVECIDQLIALITHMHHCLFLIKQSQTCSSVPIPVDFICPLSLELMTDPVIVASGQTYERAFIKKWFDLGLTVCPKTWQTLVHTLFIPNYTTKALIANWCESNNVKLPDLAESTLNQVYPPRATMVKKLVEDLKGTSNNVKLPDLVESTLNQVYPPRATKVKKLVEDLKGTSNNVKLPDLVESTLNQVYPPRAIKVKKLVEDLKSTSTDTQRVATAQLRLLAKQNRDNRIIIANCGAISLLVDLLHSTDTKTQENAVTALLNLSNIDNNKTAIVDANAIEPLIHVLQTGSPVAKENSAATLFSLSIFEINKARIGRSGAIRPLVDLLGNGTPRGKKDAAAALFNLSLFHENKAQILKADAVRYLVNFSPFSPLSFFLFETDHLLETLRNISSFVNLLSFEAINSEPVQKYYQRADAIFDSEITSDEVLSKAFEELALSVEELLQQFESWQLILSKVYFVRYKLCIQFFTSQFYCSCSLGEQIKHVGYEQKSSVIKEAIRDQMDSVGPSSEIVVRNAKCLSLNSKQDILIEAVALEKLQKNAEQTEETVELITDLVIVASGQTYEQAFIEKWIDLGITALVANWCKSNNVKLPDPMESTILNQVYPLRATKVKKLVEDLKSTSTDTQRVATTQLRLLTKQSRDNRIIIANCRAVSLLVEFLYSPDIMTQENAVTALLNLSNIYYNKTAIANANAIELLIHVLETRSPVAKENLAATLFSLSVIEVNRVRIGIWPLVDLLRHGTLRGRKDAMTALFSLSRFHENKPELCKLAQVLLSYFRNQRHANAESG</sequence>
<feature type="domain" description="U-box" evidence="14">
    <location>
        <begin position="667"/>
        <end position="741"/>
    </location>
</feature>
<dbReference type="InterPro" id="IPR013083">
    <property type="entry name" value="Znf_RING/FYVE/PHD"/>
</dbReference>
<comment type="similarity">
    <text evidence="3">Belongs to the peptidase A1 family.</text>
</comment>
<dbReference type="Pfam" id="PF14541">
    <property type="entry name" value="TAXi_C"/>
    <property type="match status" value="1"/>
</dbReference>
<dbReference type="PANTHER" id="PTHR23315">
    <property type="entry name" value="U BOX DOMAIN-CONTAINING"/>
    <property type="match status" value="1"/>
</dbReference>
<dbReference type="InterPro" id="IPR034161">
    <property type="entry name" value="Pepsin-like_plant"/>
</dbReference>
<evidence type="ECO:0000259" key="15">
    <source>
        <dbReference type="PROSITE" id="PS51767"/>
    </source>
</evidence>
<dbReference type="Proteomes" id="UP000828251">
    <property type="component" value="Unassembled WGS sequence"/>
</dbReference>
<dbReference type="EMBL" id="JAIQCV010000003">
    <property type="protein sequence ID" value="KAH1113548.1"/>
    <property type="molecule type" value="Genomic_DNA"/>
</dbReference>
<gene>
    <name evidence="16" type="ORF">J1N35_006926</name>
</gene>
<dbReference type="SMART" id="SM00504">
    <property type="entry name" value="Ubox"/>
    <property type="match status" value="1"/>
</dbReference>
<dbReference type="InterPro" id="IPR000225">
    <property type="entry name" value="Armadillo"/>
</dbReference>
<evidence type="ECO:0000256" key="5">
    <source>
        <dbReference type="ARBA" id="ARBA00022670"/>
    </source>
</evidence>
<dbReference type="InterPro" id="IPR021109">
    <property type="entry name" value="Peptidase_aspartic_dom_sf"/>
</dbReference>
<dbReference type="PROSITE" id="PS51698">
    <property type="entry name" value="U_BOX"/>
    <property type="match status" value="1"/>
</dbReference>
<feature type="repeat" description="ARM" evidence="12">
    <location>
        <begin position="953"/>
        <end position="995"/>
    </location>
</feature>
<accession>A0A9D4AF16</accession>
<dbReference type="FunFam" id="1.25.10.10:FF:000614">
    <property type="entry name" value="RING-type E3 ubiquitin transferase"/>
    <property type="match status" value="1"/>
</dbReference>
<feature type="domain" description="Peptidase A1" evidence="15">
    <location>
        <begin position="1"/>
        <end position="264"/>
    </location>
</feature>
<evidence type="ECO:0000256" key="8">
    <source>
        <dbReference type="ARBA" id="ARBA00022750"/>
    </source>
</evidence>
<dbReference type="Pfam" id="PF25240">
    <property type="entry name" value="PUB2_N"/>
    <property type="match status" value="2"/>
</dbReference>
<name>A0A9D4AF16_9ROSI</name>
<feature type="repeat" description="ARM" evidence="12">
    <location>
        <begin position="871"/>
        <end position="913"/>
    </location>
</feature>
<dbReference type="SUPFAM" id="SSF50630">
    <property type="entry name" value="Acid proteases"/>
    <property type="match status" value="1"/>
</dbReference>
<dbReference type="SMART" id="SM00185">
    <property type="entry name" value="ARM"/>
    <property type="match status" value="6"/>
</dbReference>
<keyword evidence="11" id="KW-0325">Glycoprotein</keyword>
<dbReference type="GO" id="GO:0061630">
    <property type="term" value="F:ubiquitin protein ligase activity"/>
    <property type="evidence" value="ECO:0007669"/>
    <property type="project" value="UniProtKB-EC"/>
</dbReference>
<dbReference type="Gene3D" id="2.40.70.10">
    <property type="entry name" value="Acid Proteases"/>
    <property type="match status" value="2"/>
</dbReference>
<feature type="region of interest" description="Disordered" evidence="13">
    <location>
        <begin position="256"/>
        <end position="285"/>
    </location>
</feature>
<dbReference type="EC" id="2.3.2.27" evidence="4"/>